<keyword evidence="4 6" id="KW-0012">Acyltransferase</keyword>
<dbReference type="InterPro" id="IPR014043">
    <property type="entry name" value="Acyl_transferase_dom"/>
</dbReference>
<evidence type="ECO:0000256" key="5">
    <source>
        <dbReference type="ARBA" id="ARBA00048462"/>
    </source>
</evidence>
<dbReference type="RefSeq" id="WP_370396124.1">
    <property type="nucleotide sequence ID" value="NZ_JALBUT010000001.1"/>
</dbReference>
<dbReference type="EMBL" id="JALBUT010000001">
    <property type="protein sequence ID" value="MDX8414674.1"/>
    <property type="molecule type" value="Genomic_DNA"/>
</dbReference>
<dbReference type="InterPro" id="IPR004410">
    <property type="entry name" value="Malonyl_CoA-ACP_transAc_FabD"/>
</dbReference>
<name>A0ABU4WGX0_9BACT</name>
<evidence type="ECO:0000256" key="6">
    <source>
        <dbReference type="PIRNR" id="PIRNR000446"/>
    </source>
</evidence>
<dbReference type="Proteomes" id="UP001275932">
    <property type="component" value="Unassembled WGS sequence"/>
</dbReference>
<dbReference type="NCBIfam" id="TIGR00128">
    <property type="entry name" value="fabD"/>
    <property type="match status" value="1"/>
</dbReference>
<dbReference type="Gene3D" id="3.30.70.250">
    <property type="entry name" value="Malonyl-CoA ACP transacylase, ACP-binding"/>
    <property type="match status" value="1"/>
</dbReference>
<dbReference type="InterPro" id="IPR016035">
    <property type="entry name" value="Acyl_Trfase/lysoPLipase"/>
</dbReference>
<dbReference type="PIRSF" id="PIRSF000446">
    <property type="entry name" value="Mct"/>
    <property type="match status" value="1"/>
</dbReference>
<evidence type="ECO:0000313" key="9">
    <source>
        <dbReference type="Proteomes" id="UP001275932"/>
    </source>
</evidence>
<gene>
    <name evidence="8" type="primary">fabD</name>
    <name evidence="8" type="ORF">MOX91_00545</name>
</gene>
<keyword evidence="3 6" id="KW-0808">Transferase</keyword>
<reference evidence="8 9" key="1">
    <citation type="submission" date="2022-03" db="EMBL/GenBank/DDBJ databases">
        <title>Novel taxa within the pig intestine.</title>
        <authorList>
            <person name="Wylensek D."/>
            <person name="Bishof K."/>
            <person name="Afrizal A."/>
            <person name="Clavel T."/>
        </authorList>
    </citation>
    <scope>NUCLEOTIDE SEQUENCE [LARGE SCALE GENOMIC DNA]</scope>
    <source>
        <strain evidence="8 9">CLA-KB-P66</strain>
    </source>
</reference>
<protein>
    <recommendedName>
        <fullName evidence="2 6">Malonyl CoA-acyl carrier protein transacylase</fullName>
        <ecNumber evidence="1 6">2.3.1.39</ecNumber>
    </recommendedName>
</protein>
<evidence type="ECO:0000313" key="8">
    <source>
        <dbReference type="EMBL" id="MDX8414674.1"/>
    </source>
</evidence>
<dbReference type="PANTHER" id="PTHR42681">
    <property type="entry name" value="MALONYL-COA-ACYL CARRIER PROTEIN TRANSACYLASE, MITOCHONDRIAL"/>
    <property type="match status" value="1"/>
</dbReference>
<evidence type="ECO:0000256" key="2">
    <source>
        <dbReference type="ARBA" id="ARBA00018953"/>
    </source>
</evidence>
<dbReference type="InterPro" id="IPR050858">
    <property type="entry name" value="Mal-CoA-ACP_Trans/PKS_FabD"/>
</dbReference>
<dbReference type="Gene3D" id="3.40.366.10">
    <property type="entry name" value="Malonyl-Coenzyme A Acyl Carrier Protein, domain 2"/>
    <property type="match status" value="1"/>
</dbReference>
<sequence length="301" mass="32413">MTTALWFSGQGAQSVGMAKSLYEADGDVRELFSRADETLGMPLSKLCFEGPMEELTKTSVCQPALFLHGICVATILKKRGMLGELKAALGLSLGELTAHALAGTYSFEDGLKIVAERGRLMQEACDASKGAMSCFIGASIDAVKPYCEEFDVDMANLNCPGQVVISGEAEKIEAATAAAKERKAFKLVVPLKVAGAYHSRLMEPARAKFEKFLAGIEFKKPNIAVFTNVTGEQISDPTEIKKALVKQVVSPVKWELCVRNAAKLGIEQYYECGPGGVLAGIAKRIDKELNVKSIAEFGDFE</sequence>
<dbReference type="SMART" id="SM00827">
    <property type="entry name" value="PKS_AT"/>
    <property type="match status" value="1"/>
</dbReference>
<dbReference type="SUPFAM" id="SSF52151">
    <property type="entry name" value="FabD/lysophospholipase-like"/>
    <property type="match status" value="1"/>
</dbReference>
<evidence type="ECO:0000256" key="3">
    <source>
        <dbReference type="ARBA" id="ARBA00022679"/>
    </source>
</evidence>
<evidence type="ECO:0000256" key="1">
    <source>
        <dbReference type="ARBA" id="ARBA00013258"/>
    </source>
</evidence>
<evidence type="ECO:0000256" key="4">
    <source>
        <dbReference type="ARBA" id="ARBA00023315"/>
    </source>
</evidence>
<dbReference type="PANTHER" id="PTHR42681:SF1">
    <property type="entry name" value="MALONYL-COA-ACYL CARRIER PROTEIN TRANSACYLASE, MITOCHONDRIAL"/>
    <property type="match status" value="1"/>
</dbReference>
<accession>A0ABU4WGX0</accession>
<dbReference type="InterPro" id="IPR016036">
    <property type="entry name" value="Malonyl_transacylase_ACP-bd"/>
</dbReference>
<keyword evidence="9" id="KW-1185">Reference proteome</keyword>
<feature type="domain" description="Malonyl-CoA:ACP transacylase (MAT)" evidence="7">
    <location>
        <begin position="6"/>
        <end position="298"/>
    </location>
</feature>
<dbReference type="SUPFAM" id="SSF55048">
    <property type="entry name" value="Probable ACP-binding domain of malonyl-CoA ACP transacylase"/>
    <property type="match status" value="1"/>
</dbReference>
<organism evidence="8 9">
    <name type="scientific">Intestinicryptomonas porci</name>
    <dbReference type="NCBI Taxonomy" id="2926320"/>
    <lineage>
        <taxon>Bacteria</taxon>
        <taxon>Pseudomonadati</taxon>
        <taxon>Verrucomicrobiota</taxon>
        <taxon>Opitutia</taxon>
        <taxon>Opitutales</taxon>
        <taxon>Intestinicryptomonaceae</taxon>
        <taxon>Intestinicryptomonas</taxon>
    </lineage>
</organism>
<dbReference type="Pfam" id="PF00698">
    <property type="entry name" value="Acyl_transf_1"/>
    <property type="match status" value="1"/>
</dbReference>
<comment type="caution">
    <text evidence="8">The sequence shown here is derived from an EMBL/GenBank/DDBJ whole genome shotgun (WGS) entry which is preliminary data.</text>
</comment>
<evidence type="ECO:0000259" key="7">
    <source>
        <dbReference type="SMART" id="SM00827"/>
    </source>
</evidence>
<proteinExistence type="inferred from homology"/>
<comment type="catalytic activity">
    <reaction evidence="5 6">
        <text>holo-[ACP] + malonyl-CoA = malonyl-[ACP] + CoA</text>
        <dbReference type="Rhea" id="RHEA:41792"/>
        <dbReference type="Rhea" id="RHEA-COMP:9623"/>
        <dbReference type="Rhea" id="RHEA-COMP:9685"/>
        <dbReference type="ChEBI" id="CHEBI:57287"/>
        <dbReference type="ChEBI" id="CHEBI:57384"/>
        <dbReference type="ChEBI" id="CHEBI:64479"/>
        <dbReference type="ChEBI" id="CHEBI:78449"/>
        <dbReference type="EC" id="2.3.1.39"/>
    </reaction>
</comment>
<comment type="similarity">
    <text evidence="6">Belongs to the fabD family.</text>
</comment>
<dbReference type="EC" id="2.3.1.39" evidence="1 6"/>
<dbReference type="InterPro" id="IPR024925">
    <property type="entry name" value="Malonyl_CoA-ACP_transAc"/>
</dbReference>
<dbReference type="InterPro" id="IPR001227">
    <property type="entry name" value="Ac_transferase_dom_sf"/>
</dbReference>
<dbReference type="GO" id="GO:0004314">
    <property type="term" value="F:[acyl-carrier-protein] S-malonyltransferase activity"/>
    <property type="evidence" value="ECO:0007669"/>
    <property type="project" value="UniProtKB-EC"/>
</dbReference>